<keyword evidence="6 11" id="KW-0812">Transmembrane</keyword>
<dbReference type="InterPro" id="IPR036034">
    <property type="entry name" value="PDZ_sf"/>
</dbReference>
<keyword evidence="14" id="KW-1185">Reference proteome</keyword>
<gene>
    <name evidence="13" type="primary">gspC</name>
    <name evidence="13" type="ORF">WNY77_14775</name>
</gene>
<keyword evidence="5" id="KW-0997">Cell inner membrane</keyword>
<comment type="caution">
    <text evidence="13">The sequence shown here is derived from an EMBL/GenBank/DDBJ whole genome shotgun (WGS) entry which is preliminary data.</text>
</comment>
<evidence type="ECO:0000259" key="12">
    <source>
        <dbReference type="Pfam" id="PF11356"/>
    </source>
</evidence>
<keyword evidence="4" id="KW-1003">Cell membrane</keyword>
<evidence type="ECO:0000313" key="14">
    <source>
        <dbReference type="Proteomes" id="UP001461163"/>
    </source>
</evidence>
<evidence type="ECO:0000256" key="3">
    <source>
        <dbReference type="ARBA" id="ARBA00022448"/>
    </source>
</evidence>
<evidence type="ECO:0000256" key="8">
    <source>
        <dbReference type="ARBA" id="ARBA00022989"/>
    </source>
</evidence>
<protein>
    <submittedName>
        <fullName evidence="13">Type II secretion system protein GspC</fullName>
    </submittedName>
</protein>
<feature type="domain" description="Type II secretion system protein GspC N-terminal" evidence="12">
    <location>
        <begin position="20"/>
        <end position="157"/>
    </location>
</feature>
<organism evidence="13 14">
    <name type="scientific">Paraglaciecola mesophila</name>
    <dbReference type="NCBI Taxonomy" id="197222"/>
    <lineage>
        <taxon>Bacteria</taxon>
        <taxon>Pseudomonadati</taxon>
        <taxon>Pseudomonadota</taxon>
        <taxon>Gammaproteobacteria</taxon>
        <taxon>Alteromonadales</taxon>
        <taxon>Alteromonadaceae</taxon>
        <taxon>Paraglaciecola</taxon>
    </lineage>
</organism>
<dbReference type="InterPro" id="IPR001639">
    <property type="entry name" value="T2SS_protein-GspC"/>
</dbReference>
<keyword evidence="3" id="KW-0813">Transport</keyword>
<dbReference type="InterPro" id="IPR024961">
    <property type="entry name" value="T2SS_GspC_N"/>
</dbReference>
<feature type="region of interest" description="Disordered" evidence="10">
    <location>
        <begin position="166"/>
        <end position="187"/>
    </location>
</feature>
<dbReference type="Gene3D" id="2.30.42.10">
    <property type="match status" value="1"/>
</dbReference>
<feature type="transmembrane region" description="Helical" evidence="11">
    <location>
        <begin position="12"/>
        <end position="29"/>
    </location>
</feature>
<evidence type="ECO:0000256" key="4">
    <source>
        <dbReference type="ARBA" id="ARBA00022475"/>
    </source>
</evidence>
<accession>A0ABU9SXR5</accession>
<name>A0ABU9SXR5_9ALTE</name>
<evidence type="ECO:0000256" key="1">
    <source>
        <dbReference type="ARBA" id="ARBA00004533"/>
    </source>
</evidence>
<proteinExistence type="inferred from homology"/>
<keyword evidence="8 11" id="KW-1133">Transmembrane helix</keyword>
<sequence length="300" mass="32781">MWLSLIKYQQLINRVVVAILVIFLLAYLAELTWRLWPKSELAHNDAPLTRLAPIASGNNSTLNLNAIKRLNLFGDFQASPVAEQTVTDAPETKLNLTLTGVVTSSVQEQGAAIIENRGSQDTYGLGEKIIGTNATLREVFRDRVIIRNGVVNETLMLDGVDFDEANKKRSSTPRRPAPAISPSPMQDNVITLSDDVVDATRMLQQQPANFTDFISVAPHSADGELLGYRVSPGKKPALFKAAGLQHGDVITDINGLNLTDPQQAVEAMGELRGAQSLQITVSRDNDLLTLFLELPDAEQE</sequence>
<evidence type="ECO:0000256" key="2">
    <source>
        <dbReference type="ARBA" id="ARBA00007986"/>
    </source>
</evidence>
<dbReference type="EMBL" id="JBBMQS010000008">
    <property type="protein sequence ID" value="MEM5498670.1"/>
    <property type="molecule type" value="Genomic_DNA"/>
</dbReference>
<keyword evidence="9 11" id="KW-0472">Membrane</keyword>
<keyword evidence="7" id="KW-0653">Protein transport</keyword>
<comment type="similarity">
    <text evidence="2">Belongs to the GSP C family.</text>
</comment>
<comment type="subcellular location">
    <subcellularLocation>
        <location evidence="1">Cell inner membrane</location>
    </subcellularLocation>
</comment>
<evidence type="ECO:0000256" key="9">
    <source>
        <dbReference type="ARBA" id="ARBA00023136"/>
    </source>
</evidence>
<evidence type="ECO:0000256" key="7">
    <source>
        <dbReference type="ARBA" id="ARBA00022927"/>
    </source>
</evidence>
<evidence type="ECO:0000256" key="6">
    <source>
        <dbReference type="ARBA" id="ARBA00022692"/>
    </source>
</evidence>
<evidence type="ECO:0000256" key="10">
    <source>
        <dbReference type="SAM" id="MobiDB-lite"/>
    </source>
</evidence>
<dbReference type="Pfam" id="PF11356">
    <property type="entry name" value="T2SSC"/>
    <property type="match status" value="1"/>
</dbReference>
<dbReference type="NCBIfam" id="TIGR01713">
    <property type="entry name" value="typeII_sec_gspC"/>
    <property type="match status" value="1"/>
</dbReference>
<dbReference type="Proteomes" id="UP001461163">
    <property type="component" value="Unassembled WGS sequence"/>
</dbReference>
<dbReference type="Gene3D" id="2.30.30.830">
    <property type="match status" value="1"/>
</dbReference>
<evidence type="ECO:0000256" key="11">
    <source>
        <dbReference type="SAM" id="Phobius"/>
    </source>
</evidence>
<dbReference type="RefSeq" id="WP_342882161.1">
    <property type="nucleotide sequence ID" value="NZ_JBBMQS010000008.1"/>
</dbReference>
<evidence type="ECO:0000256" key="5">
    <source>
        <dbReference type="ARBA" id="ARBA00022519"/>
    </source>
</evidence>
<dbReference type="SUPFAM" id="SSF50156">
    <property type="entry name" value="PDZ domain-like"/>
    <property type="match status" value="1"/>
</dbReference>
<reference evidence="13 14" key="1">
    <citation type="submission" date="2024-03" db="EMBL/GenBank/DDBJ databases">
        <title>Community enrichment and isolation of bacterial strains for fucoidan degradation.</title>
        <authorList>
            <person name="Sichert A."/>
        </authorList>
    </citation>
    <scope>NUCLEOTIDE SEQUENCE [LARGE SCALE GENOMIC DNA]</scope>
    <source>
        <strain evidence="13 14">AS12</strain>
    </source>
</reference>
<evidence type="ECO:0000313" key="13">
    <source>
        <dbReference type="EMBL" id="MEM5498670.1"/>
    </source>
</evidence>